<evidence type="ECO:0000256" key="8">
    <source>
        <dbReference type="ARBA" id="ARBA00022753"/>
    </source>
</evidence>
<keyword evidence="14" id="KW-0968">Cytoplasmic vesicle</keyword>
<dbReference type="Gene3D" id="2.40.160.110">
    <property type="match status" value="1"/>
</dbReference>
<organism evidence="22 23">
    <name type="scientific">Folsomia candida</name>
    <name type="common">Springtail</name>
    <dbReference type="NCBI Taxonomy" id="158441"/>
    <lineage>
        <taxon>Eukaryota</taxon>
        <taxon>Metazoa</taxon>
        <taxon>Ecdysozoa</taxon>
        <taxon>Arthropoda</taxon>
        <taxon>Hexapoda</taxon>
        <taxon>Collembola</taxon>
        <taxon>Entomobryomorpha</taxon>
        <taxon>Isotomoidea</taxon>
        <taxon>Isotomidae</taxon>
        <taxon>Proisotominae</taxon>
        <taxon>Folsomia</taxon>
    </lineage>
</organism>
<comment type="similarity">
    <text evidence="5">Belongs to the LAMP family.</text>
</comment>
<evidence type="ECO:0000256" key="9">
    <source>
        <dbReference type="ARBA" id="ARBA00022989"/>
    </source>
</evidence>
<evidence type="ECO:0000256" key="2">
    <source>
        <dbReference type="ARBA" id="ARBA00004158"/>
    </source>
</evidence>
<keyword evidence="23" id="KW-1185">Reference proteome</keyword>
<keyword evidence="8" id="KW-0967">Endosome</keyword>
<dbReference type="InterPro" id="IPR002000">
    <property type="entry name" value="Lysosome-assoc_membr_glycop"/>
</dbReference>
<keyword evidence="6 20" id="KW-0812">Transmembrane</keyword>
<comment type="subcellular location">
    <subcellularLocation>
        <location evidence="4">Cell projection</location>
        <location evidence="4">Dendrite</location>
    </subcellularLocation>
    <subcellularLocation>
        <location evidence="17">Cell projection</location>
        <location evidence="17">Growth cone membrane</location>
        <topology evidence="17">Single-pass type I membrane protein</topology>
    </subcellularLocation>
    <subcellularLocation>
        <location evidence="15">Cytoplasmic vesicle</location>
        <location evidence="15">Secretory vesicle</location>
        <location evidence="15">Synaptic vesicle membrane</location>
        <topology evidence="15">Single-pass type I membrane protein</topology>
    </subcellularLocation>
    <subcellularLocation>
        <location evidence="2">Early endosome membrane</location>
        <topology evidence="2">Single-pass type I membrane protein</topology>
    </subcellularLocation>
    <subcellularLocation>
        <location evidence="1">Endoplasmic reticulum-Golgi intermediate compartment membrane</location>
        <topology evidence="1">Single-pass type I membrane protein</topology>
    </subcellularLocation>
    <subcellularLocation>
        <location evidence="3">Recycling endosome</location>
    </subcellularLocation>
</comment>
<evidence type="ECO:0000313" key="23">
    <source>
        <dbReference type="Proteomes" id="UP000198287"/>
    </source>
</evidence>
<keyword evidence="11 20" id="KW-0472">Membrane</keyword>
<evidence type="ECO:0000256" key="16">
    <source>
        <dbReference type="ARBA" id="ARBA00053950"/>
    </source>
</evidence>
<name>A0A226DIG2_FOLCA</name>
<feature type="domain" description="Lysosome-associated membrane glycoprotein 2-like luminal" evidence="21">
    <location>
        <begin position="12"/>
        <end position="142"/>
    </location>
</feature>
<evidence type="ECO:0000256" key="19">
    <source>
        <dbReference type="ARBA" id="ARBA00076257"/>
    </source>
</evidence>
<evidence type="ECO:0000259" key="21">
    <source>
        <dbReference type="Pfam" id="PF01299"/>
    </source>
</evidence>
<dbReference type="EMBL" id="LNIX01000019">
    <property type="protein sequence ID" value="OXA44768.1"/>
    <property type="molecule type" value="Genomic_DNA"/>
</dbReference>
<evidence type="ECO:0000256" key="11">
    <source>
        <dbReference type="ARBA" id="ARBA00023136"/>
    </source>
</evidence>
<evidence type="ECO:0000256" key="12">
    <source>
        <dbReference type="ARBA" id="ARBA00023180"/>
    </source>
</evidence>
<dbReference type="Proteomes" id="UP000198287">
    <property type="component" value="Unassembled WGS sequence"/>
</dbReference>
<evidence type="ECO:0000256" key="3">
    <source>
        <dbReference type="ARBA" id="ARBA00004172"/>
    </source>
</evidence>
<gene>
    <name evidence="22" type="ORF">Fcan01_20891</name>
</gene>
<keyword evidence="10" id="KW-0770">Synapse</keyword>
<dbReference type="PANTHER" id="PTHR11506:SF35">
    <property type="entry name" value="LYSOSOME-ASSOCIATED MEMBRANE GLYCOPROTEIN 5"/>
    <property type="match status" value="1"/>
</dbReference>
<evidence type="ECO:0000256" key="14">
    <source>
        <dbReference type="ARBA" id="ARBA00023329"/>
    </source>
</evidence>
<keyword evidence="9 20" id="KW-1133">Transmembrane helix</keyword>
<evidence type="ECO:0000256" key="7">
    <source>
        <dbReference type="ARBA" id="ARBA00022729"/>
    </source>
</evidence>
<dbReference type="Pfam" id="PF01299">
    <property type="entry name" value="Lamp2-like_luminal"/>
    <property type="match status" value="1"/>
</dbReference>
<protein>
    <recommendedName>
        <fullName evidence="18">Lysosome-associated membrane glycoprotein 5</fullName>
    </recommendedName>
    <alternativeName>
        <fullName evidence="19">Lysosome-associated membrane protein 5</fullName>
    </alternativeName>
</protein>
<comment type="caution">
    <text evidence="22">The sequence shown here is derived from an EMBL/GenBank/DDBJ whole genome shotgun (WGS) entry which is preliminary data.</text>
</comment>
<evidence type="ECO:0000313" key="22">
    <source>
        <dbReference type="EMBL" id="OXA44768.1"/>
    </source>
</evidence>
<evidence type="ECO:0000256" key="15">
    <source>
        <dbReference type="ARBA" id="ARBA00029428"/>
    </source>
</evidence>
<evidence type="ECO:0000256" key="10">
    <source>
        <dbReference type="ARBA" id="ARBA00023018"/>
    </source>
</evidence>
<dbReference type="GO" id="GO:0072594">
    <property type="term" value="P:establishment of protein localization to organelle"/>
    <property type="evidence" value="ECO:0007669"/>
    <property type="project" value="TreeGrafter"/>
</dbReference>
<reference evidence="22 23" key="1">
    <citation type="submission" date="2015-12" db="EMBL/GenBank/DDBJ databases">
        <title>The genome of Folsomia candida.</title>
        <authorList>
            <person name="Faddeeva A."/>
            <person name="Derks M.F."/>
            <person name="Anvar Y."/>
            <person name="Smit S."/>
            <person name="Van Straalen N."/>
            <person name="Roelofs D."/>
        </authorList>
    </citation>
    <scope>NUCLEOTIDE SEQUENCE [LARGE SCALE GENOMIC DNA]</scope>
    <source>
        <strain evidence="22 23">VU population</strain>
        <tissue evidence="22">Whole body</tissue>
    </source>
</reference>
<dbReference type="GO" id="GO:0005765">
    <property type="term" value="C:lysosomal membrane"/>
    <property type="evidence" value="ECO:0007669"/>
    <property type="project" value="TreeGrafter"/>
</dbReference>
<accession>A0A226DIG2</accession>
<evidence type="ECO:0000256" key="6">
    <source>
        <dbReference type="ARBA" id="ARBA00022692"/>
    </source>
</evidence>
<dbReference type="OrthoDB" id="6232933at2759"/>
<evidence type="ECO:0000256" key="5">
    <source>
        <dbReference type="ARBA" id="ARBA00009644"/>
    </source>
</evidence>
<dbReference type="PANTHER" id="PTHR11506">
    <property type="entry name" value="LYSOSOME-ASSOCIATED MEMBRANE GLYCOPROTEIN"/>
    <property type="match status" value="1"/>
</dbReference>
<dbReference type="InterPro" id="IPR048528">
    <property type="entry name" value="Lamp2-like_luminal"/>
</dbReference>
<evidence type="ECO:0000256" key="1">
    <source>
        <dbReference type="ARBA" id="ARBA00004151"/>
    </source>
</evidence>
<dbReference type="AlphaFoldDB" id="A0A226DIG2"/>
<proteinExistence type="inferred from homology"/>
<evidence type="ECO:0000256" key="17">
    <source>
        <dbReference type="ARBA" id="ARBA00060492"/>
    </source>
</evidence>
<evidence type="ECO:0000256" key="20">
    <source>
        <dbReference type="SAM" id="Phobius"/>
    </source>
</evidence>
<feature type="transmembrane region" description="Helical" evidence="20">
    <location>
        <begin position="195"/>
        <end position="215"/>
    </location>
</feature>
<comment type="function">
    <text evidence="16">Plays a role in short-term synaptic plasticity in a subset of GABAergic neurons in the brain.</text>
</comment>
<evidence type="ECO:0000256" key="13">
    <source>
        <dbReference type="ARBA" id="ARBA00023273"/>
    </source>
</evidence>
<dbReference type="GO" id="GO:0031902">
    <property type="term" value="C:late endosome membrane"/>
    <property type="evidence" value="ECO:0007669"/>
    <property type="project" value="TreeGrafter"/>
</dbReference>
<keyword evidence="12" id="KW-0325">Glycoprotein</keyword>
<dbReference type="GO" id="GO:0005886">
    <property type="term" value="C:plasma membrane"/>
    <property type="evidence" value="ECO:0007669"/>
    <property type="project" value="UniProtKB-SubCell"/>
</dbReference>
<evidence type="ECO:0000256" key="18">
    <source>
        <dbReference type="ARBA" id="ARBA00074379"/>
    </source>
</evidence>
<evidence type="ECO:0000256" key="4">
    <source>
        <dbReference type="ARBA" id="ARBA00004279"/>
    </source>
</evidence>
<sequence>MPIKTSILSTDEKYTLEDAYNNYCIMVAAYIYVEITYVDKYNETNFAIVDVPPKANVSGDCLQGFINLTWNNPTVPKANSLELWFRRNSTHFFLRRIVANIFQDPKFFPNITNSPHYEKFEADFYDFLATPIGRSYSCDEIEILWEWTVMFWGRFDMLQIEAFREGPLGRRAFSPALKCGTKFPPRPASSSMGEWTFVGVVIVLMISTGMSVYFIRRRYWKNY</sequence>
<keyword evidence="7" id="KW-0732">Signal</keyword>
<keyword evidence="13" id="KW-0966">Cell projection</keyword>